<evidence type="ECO:0000256" key="1">
    <source>
        <dbReference type="ARBA" id="ARBA00022975"/>
    </source>
</evidence>
<evidence type="ECO:0000313" key="3">
    <source>
        <dbReference type="EMBL" id="HCV80411.1"/>
    </source>
</evidence>
<dbReference type="Gene3D" id="3.20.20.140">
    <property type="entry name" value="Metal-dependent hydrolases"/>
    <property type="match status" value="1"/>
</dbReference>
<sequence>MKLLIKSATIVDQQSDYHLKQADIFIKDGIIIKIGSSIKEKADKEINIQGLHVSQGWFDTSVSFGEPGYEERETIENGLKTAAFSGFTDVVLNAHSNPTIDNSSAIHSIKAKAQGNAVNLLPTGALTVKTESVDLAELYDMGNAGAVSFADYKKPVSNPNLLKIALQYAQNFDGLVQSFPLEKKIAGKGIVNEHHNSTLLGLKGIPNLAEDLQIARDLYLLEYTGGKLHIPTISTEKSVALIKEAKKKELDVTCSVAIHNLILTDDLLSEFDTRAKVLPPLRTKKDTKALIKGLKEGTIDFVTSDHDPIDIENKKVEFDNASYGSIGLESAFGALHTIFSTEETIEILTRGRSRFKAENIKIAEKETAKLSFFLPEVKYTFEKSDILSTSQNSIFLGQQLKGKAIGIFNNNQLIIAE</sequence>
<dbReference type="GO" id="GO:0006221">
    <property type="term" value="P:pyrimidine nucleotide biosynthetic process"/>
    <property type="evidence" value="ECO:0007669"/>
    <property type="project" value="UniProtKB-KW"/>
</dbReference>
<dbReference type="EMBL" id="DPMF01000113">
    <property type="protein sequence ID" value="HCV80411.1"/>
    <property type="molecule type" value="Genomic_DNA"/>
</dbReference>
<dbReference type="InterPro" id="IPR024403">
    <property type="entry name" value="DHOase_cat"/>
</dbReference>
<keyword evidence="1" id="KW-0665">Pyrimidine biosynthesis</keyword>
<dbReference type="CDD" id="cd01317">
    <property type="entry name" value="DHOase_IIa"/>
    <property type="match status" value="1"/>
</dbReference>
<protein>
    <submittedName>
        <fullName evidence="3">Dihydroorotase</fullName>
    </submittedName>
</protein>
<dbReference type="SUPFAM" id="SSF51338">
    <property type="entry name" value="Composite domain of metallo-dependent hydrolases"/>
    <property type="match status" value="1"/>
</dbReference>
<feature type="domain" description="Dihydroorotase catalytic" evidence="2">
    <location>
        <begin position="56"/>
        <end position="237"/>
    </location>
</feature>
<dbReference type="Gene3D" id="2.30.40.10">
    <property type="entry name" value="Urease, subunit C, domain 1"/>
    <property type="match status" value="1"/>
</dbReference>
<dbReference type="InterPro" id="IPR050138">
    <property type="entry name" value="DHOase/Allantoinase_Hydrolase"/>
</dbReference>
<dbReference type="GO" id="GO:0046872">
    <property type="term" value="F:metal ion binding"/>
    <property type="evidence" value="ECO:0007669"/>
    <property type="project" value="InterPro"/>
</dbReference>
<reference evidence="3 4" key="1">
    <citation type="journal article" date="2018" name="Nat. Biotechnol.">
        <title>A standardized bacterial taxonomy based on genome phylogeny substantially revises the tree of life.</title>
        <authorList>
            <person name="Parks D.H."/>
            <person name="Chuvochina M."/>
            <person name="Waite D.W."/>
            <person name="Rinke C."/>
            <person name="Skarshewski A."/>
            <person name="Chaumeil P.A."/>
            <person name="Hugenholtz P."/>
        </authorList>
    </citation>
    <scope>NUCLEOTIDE SEQUENCE [LARGE SCALE GENOMIC DNA]</scope>
    <source>
        <strain evidence="3">UBA9359</strain>
    </source>
</reference>
<name>A0A3D5IX44_9FLAO</name>
<organism evidence="3 4">
    <name type="scientific">Zunongwangia profunda</name>
    <dbReference type="NCBI Taxonomy" id="398743"/>
    <lineage>
        <taxon>Bacteria</taxon>
        <taxon>Pseudomonadati</taxon>
        <taxon>Bacteroidota</taxon>
        <taxon>Flavobacteriia</taxon>
        <taxon>Flavobacteriales</taxon>
        <taxon>Flavobacteriaceae</taxon>
        <taxon>Zunongwangia</taxon>
    </lineage>
</organism>
<accession>A0A3D5IX44</accession>
<comment type="caution">
    <text evidence="3">The sequence shown here is derived from an EMBL/GenBank/DDBJ whole genome shotgun (WGS) entry which is preliminary data.</text>
</comment>
<dbReference type="GO" id="GO:0006145">
    <property type="term" value="P:purine nucleobase catabolic process"/>
    <property type="evidence" value="ECO:0007669"/>
    <property type="project" value="TreeGrafter"/>
</dbReference>
<dbReference type="PANTHER" id="PTHR43668:SF2">
    <property type="entry name" value="ALLANTOINASE"/>
    <property type="match status" value="1"/>
</dbReference>
<proteinExistence type="predicted"/>
<dbReference type="GO" id="GO:0004038">
    <property type="term" value="F:allantoinase activity"/>
    <property type="evidence" value="ECO:0007669"/>
    <property type="project" value="TreeGrafter"/>
</dbReference>
<dbReference type="InterPro" id="IPR032466">
    <property type="entry name" value="Metal_Hydrolase"/>
</dbReference>
<evidence type="ECO:0000259" key="2">
    <source>
        <dbReference type="Pfam" id="PF12890"/>
    </source>
</evidence>
<dbReference type="GO" id="GO:0004151">
    <property type="term" value="F:dihydroorotase activity"/>
    <property type="evidence" value="ECO:0007669"/>
    <property type="project" value="InterPro"/>
</dbReference>
<evidence type="ECO:0000313" key="4">
    <source>
        <dbReference type="Proteomes" id="UP000264330"/>
    </source>
</evidence>
<dbReference type="GO" id="GO:0005737">
    <property type="term" value="C:cytoplasm"/>
    <property type="evidence" value="ECO:0007669"/>
    <property type="project" value="TreeGrafter"/>
</dbReference>
<dbReference type="Proteomes" id="UP000264330">
    <property type="component" value="Unassembled WGS sequence"/>
</dbReference>
<dbReference type="PANTHER" id="PTHR43668">
    <property type="entry name" value="ALLANTOINASE"/>
    <property type="match status" value="1"/>
</dbReference>
<dbReference type="InterPro" id="IPR011059">
    <property type="entry name" value="Metal-dep_hydrolase_composite"/>
</dbReference>
<dbReference type="InterPro" id="IPR004722">
    <property type="entry name" value="DHOase"/>
</dbReference>
<gene>
    <name evidence="3" type="ORF">DGQ38_05115</name>
</gene>
<dbReference type="AlphaFoldDB" id="A0A3D5IX44"/>
<dbReference type="Pfam" id="PF12890">
    <property type="entry name" value="DHOase"/>
    <property type="match status" value="1"/>
</dbReference>
<dbReference type="SUPFAM" id="SSF51556">
    <property type="entry name" value="Metallo-dependent hydrolases"/>
    <property type="match status" value="1"/>
</dbReference>